<evidence type="ECO:0000313" key="2">
    <source>
        <dbReference type="Proteomes" id="UP000001312"/>
    </source>
</evidence>
<organism evidence="1 2">
    <name type="scientific">Sclerotinia sclerotiorum (strain ATCC 18683 / 1980 / Ss-1)</name>
    <name type="common">White mold</name>
    <name type="synonym">Whetzelinia sclerotiorum</name>
    <dbReference type="NCBI Taxonomy" id="665079"/>
    <lineage>
        <taxon>Eukaryota</taxon>
        <taxon>Fungi</taxon>
        <taxon>Dikarya</taxon>
        <taxon>Ascomycota</taxon>
        <taxon>Pezizomycotina</taxon>
        <taxon>Leotiomycetes</taxon>
        <taxon>Helotiales</taxon>
        <taxon>Sclerotiniaceae</taxon>
        <taxon>Sclerotinia</taxon>
    </lineage>
</organism>
<proteinExistence type="predicted"/>
<keyword evidence="2" id="KW-1185">Reference proteome</keyword>
<dbReference type="HOGENOM" id="CLU_2655954_0_0_1"/>
<dbReference type="RefSeq" id="XP_001595075.1">
    <property type="nucleotide sequence ID" value="XM_001595025.1"/>
</dbReference>
<sequence>MFCDGWDGFMLISVLGQEKKLFQMIFFIMDDVMTPLTIEKTSNIEISDYRLDKEGDEEDEEGKKKRRESFLFLGLF</sequence>
<dbReference type="InParanoid" id="A7ECX4"/>
<dbReference type="Proteomes" id="UP000001312">
    <property type="component" value="Unassembled WGS sequence"/>
</dbReference>
<reference evidence="2" key="1">
    <citation type="journal article" date="2011" name="PLoS Genet.">
        <title>Genomic analysis of the necrotrophic fungal pathogens Sclerotinia sclerotiorum and Botrytis cinerea.</title>
        <authorList>
            <person name="Amselem J."/>
            <person name="Cuomo C.A."/>
            <person name="van Kan J.A."/>
            <person name="Viaud M."/>
            <person name="Benito E.P."/>
            <person name="Couloux A."/>
            <person name="Coutinho P.M."/>
            <person name="de Vries R.P."/>
            <person name="Dyer P.S."/>
            <person name="Fillinger S."/>
            <person name="Fournier E."/>
            <person name="Gout L."/>
            <person name="Hahn M."/>
            <person name="Kohn L."/>
            <person name="Lapalu N."/>
            <person name="Plummer K.M."/>
            <person name="Pradier J.M."/>
            <person name="Quevillon E."/>
            <person name="Sharon A."/>
            <person name="Simon A."/>
            <person name="ten Have A."/>
            <person name="Tudzynski B."/>
            <person name="Tudzynski P."/>
            <person name="Wincker P."/>
            <person name="Andrew M."/>
            <person name="Anthouard V."/>
            <person name="Beever R.E."/>
            <person name="Beffa R."/>
            <person name="Benoit I."/>
            <person name="Bouzid O."/>
            <person name="Brault B."/>
            <person name="Chen Z."/>
            <person name="Choquer M."/>
            <person name="Collemare J."/>
            <person name="Cotton P."/>
            <person name="Danchin E.G."/>
            <person name="Da Silva C."/>
            <person name="Gautier A."/>
            <person name="Giraud C."/>
            <person name="Giraud T."/>
            <person name="Gonzalez C."/>
            <person name="Grossetete S."/>
            <person name="Guldener U."/>
            <person name="Henrissat B."/>
            <person name="Howlett B.J."/>
            <person name="Kodira C."/>
            <person name="Kretschmer M."/>
            <person name="Lappartient A."/>
            <person name="Leroch M."/>
            <person name="Levis C."/>
            <person name="Mauceli E."/>
            <person name="Neuveglise C."/>
            <person name="Oeser B."/>
            <person name="Pearson M."/>
            <person name="Poulain J."/>
            <person name="Poussereau N."/>
            <person name="Quesneville H."/>
            <person name="Rascle C."/>
            <person name="Schumacher J."/>
            <person name="Segurens B."/>
            <person name="Sexton A."/>
            <person name="Silva E."/>
            <person name="Sirven C."/>
            <person name="Soanes D.M."/>
            <person name="Talbot N.J."/>
            <person name="Templeton M."/>
            <person name="Yandava C."/>
            <person name="Yarden O."/>
            <person name="Zeng Q."/>
            <person name="Rollins J.A."/>
            <person name="Lebrun M.H."/>
            <person name="Dickman M."/>
        </authorList>
    </citation>
    <scope>NUCLEOTIDE SEQUENCE [LARGE SCALE GENOMIC DNA]</scope>
    <source>
        <strain evidence="2">ATCC 18683 / 1980 / Ss-1</strain>
    </source>
</reference>
<dbReference type="EMBL" id="CH476624">
    <property type="protein sequence ID" value="EDO00690.1"/>
    <property type="molecule type" value="Genomic_DNA"/>
</dbReference>
<gene>
    <name evidence="1" type="ORF">SS1G_03163</name>
</gene>
<name>A7ECX4_SCLS1</name>
<evidence type="ECO:0000313" key="1">
    <source>
        <dbReference type="EMBL" id="EDO00690.1"/>
    </source>
</evidence>
<protein>
    <submittedName>
        <fullName evidence="1">Uncharacterized protein</fullName>
    </submittedName>
</protein>
<dbReference type="GeneID" id="5491309"/>
<dbReference type="AlphaFoldDB" id="A7ECX4"/>
<dbReference type="KEGG" id="ssl:SS1G_03163"/>
<accession>A7ECX4</accession>